<name>A0A0M2HCW2_MICTR</name>
<evidence type="ECO:0000256" key="1">
    <source>
        <dbReference type="SAM" id="MobiDB-lite"/>
    </source>
</evidence>
<organism evidence="2 3">
    <name type="scientific">Microbacterium trichothecenolyticum</name>
    <name type="common">Aureobacterium trichothecenolyticum</name>
    <dbReference type="NCBI Taxonomy" id="69370"/>
    <lineage>
        <taxon>Bacteria</taxon>
        <taxon>Bacillati</taxon>
        <taxon>Actinomycetota</taxon>
        <taxon>Actinomycetes</taxon>
        <taxon>Micrococcales</taxon>
        <taxon>Microbacteriaceae</taxon>
        <taxon>Microbacterium</taxon>
    </lineage>
</organism>
<gene>
    <name evidence="2" type="ORF">RS82_00786</name>
</gene>
<dbReference type="Proteomes" id="UP000034098">
    <property type="component" value="Unassembled WGS sequence"/>
</dbReference>
<comment type="caution">
    <text evidence="2">The sequence shown here is derived from an EMBL/GenBank/DDBJ whole genome shotgun (WGS) entry which is preliminary data.</text>
</comment>
<protein>
    <submittedName>
        <fullName evidence="2">Uncharacterized protein</fullName>
    </submittedName>
</protein>
<feature type="region of interest" description="Disordered" evidence="1">
    <location>
        <begin position="92"/>
        <end position="113"/>
    </location>
</feature>
<keyword evidence="3" id="KW-1185">Reference proteome</keyword>
<feature type="compositionally biased region" description="Basic and acidic residues" evidence="1">
    <location>
        <begin position="92"/>
        <end position="104"/>
    </location>
</feature>
<proteinExistence type="predicted"/>
<dbReference type="EMBL" id="JYJA01000026">
    <property type="protein sequence ID" value="KJL44392.1"/>
    <property type="molecule type" value="Genomic_DNA"/>
</dbReference>
<sequence>MQHVDGALDPRFDESLELGSRDAHGRSRATQEDRDGGLGVERERLLCFDALASQRRERDARLGIGSEVRRREAGGGDRMAHHEIVEVRAPEVGDARRRSDDLQRAVRRGAHQRRIEGAAAQVVHRQHAVAVERGRGVVVPRRRDRLGDERHRARHLGGQGGHDEAAAVVAPRHRDGGDDRVGVAPFAFGDGLDHPRHHACEQLFGREPAAGDHHRHVVADPALELAHEPFGLCEPASLSSLAVQQGVVGDEHRRRRAVRLSPQREPRRLDVSFCICHRCGCGSPTGADVHSERETLRHRPKIPRFRTQPPMTSGLPPRLTFCERGLRSVAMSPGAAGWAG</sequence>
<accession>A0A0M2HCW2</accession>
<evidence type="ECO:0000313" key="3">
    <source>
        <dbReference type="Proteomes" id="UP000034098"/>
    </source>
</evidence>
<evidence type="ECO:0000313" key="2">
    <source>
        <dbReference type="EMBL" id="KJL44392.1"/>
    </source>
</evidence>
<reference evidence="2 3" key="1">
    <citation type="submission" date="2015-02" db="EMBL/GenBank/DDBJ databases">
        <title>Draft genome sequences of ten Microbacterium spp. with emphasis on heavy metal contaminated environments.</title>
        <authorList>
            <person name="Corretto E."/>
        </authorList>
    </citation>
    <scope>NUCLEOTIDE SEQUENCE [LARGE SCALE GENOMIC DNA]</scope>
    <source>
        <strain evidence="2 3">DSM 8608</strain>
    </source>
</reference>
<feature type="region of interest" description="Disordered" evidence="1">
    <location>
        <begin position="1"/>
        <end position="37"/>
    </location>
</feature>
<dbReference type="AlphaFoldDB" id="A0A0M2HCW2"/>